<dbReference type="Gene3D" id="1.10.10.10">
    <property type="entry name" value="Winged helix-like DNA-binding domain superfamily/Winged helix DNA-binding domain"/>
    <property type="match status" value="1"/>
</dbReference>
<dbReference type="Gene3D" id="1.10.1740.10">
    <property type="match status" value="1"/>
</dbReference>
<evidence type="ECO:0000259" key="3">
    <source>
        <dbReference type="Pfam" id="PF08281"/>
    </source>
</evidence>
<accession>A0A3D4VAG2</accession>
<reference evidence="5 6" key="1">
    <citation type="journal article" date="2018" name="Nat. Biotechnol.">
        <title>A standardized bacterial taxonomy based on genome phylogeny substantially revises the tree of life.</title>
        <authorList>
            <person name="Parks D.H."/>
            <person name="Chuvochina M."/>
            <person name="Waite D.W."/>
            <person name="Rinke C."/>
            <person name="Skarshewski A."/>
            <person name="Chaumeil P.A."/>
            <person name="Hugenholtz P."/>
        </authorList>
    </citation>
    <scope>NUCLEOTIDE SEQUENCE [LARGE SCALE GENOMIC DNA]</scope>
    <source>
        <strain evidence="5">UBA8844</strain>
    </source>
</reference>
<dbReference type="GO" id="GO:0003677">
    <property type="term" value="F:DNA binding"/>
    <property type="evidence" value="ECO:0007669"/>
    <property type="project" value="InterPro"/>
</dbReference>
<dbReference type="InterPro" id="IPR013249">
    <property type="entry name" value="RNA_pol_sigma70_r4_t2"/>
</dbReference>
<evidence type="ECO:0000259" key="4">
    <source>
        <dbReference type="Pfam" id="PF20239"/>
    </source>
</evidence>
<dbReference type="EMBL" id="DPIY01000010">
    <property type="protein sequence ID" value="HCT57824.1"/>
    <property type="molecule type" value="Genomic_DNA"/>
</dbReference>
<dbReference type="Pfam" id="PF08281">
    <property type="entry name" value="Sigma70_r4_2"/>
    <property type="match status" value="1"/>
</dbReference>
<organism evidence="5 6">
    <name type="scientific">Gemmatimonas aurantiaca</name>
    <dbReference type="NCBI Taxonomy" id="173480"/>
    <lineage>
        <taxon>Bacteria</taxon>
        <taxon>Pseudomonadati</taxon>
        <taxon>Gemmatimonadota</taxon>
        <taxon>Gemmatimonadia</taxon>
        <taxon>Gemmatimonadales</taxon>
        <taxon>Gemmatimonadaceae</taxon>
        <taxon>Gemmatimonas</taxon>
    </lineage>
</organism>
<dbReference type="Pfam" id="PF20239">
    <property type="entry name" value="DUF6596"/>
    <property type="match status" value="1"/>
</dbReference>
<dbReference type="SUPFAM" id="SSF88659">
    <property type="entry name" value="Sigma3 and sigma4 domains of RNA polymerase sigma factors"/>
    <property type="match status" value="1"/>
</dbReference>
<dbReference type="AlphaFoldDB" id="A0A3D4VAG2"/>
<dbReference type="SUPFAM" id="SSF88946">
    <property type="entry name" value="Sigma2 domain of RNA polymerase sigma factors"/>
    <property type="match status" value="1"/>
</dbReference>
<name>A0A3D4VAG2_9BACT</name>
<evidence type="ECO:0000313" key="5">
    <source>
        <dbReference type="EMBL" id="HCT57824.1"/>
    </source>
</evidence>
<dbReference type="PANTHER" id="PTHR47756:SF2">
    <property type="entry name" value="BLL6612 PROTEIN"/>
    <property type="match status" value="1"/>
</dbReference>
<dbReference type="PANTHER" id="PTHR47756">
    <property type="entry name" value="BLL6612 PROTEIN-RELATED"/>
    <property type="match status" value="1"/>
</dbReference>
<dbReference type="GO" id="GO:0016987">
    <property type="term" value="F:sigma factor activity"/>
    <property type="evidence" value="ECO:0007669"/>
    <property type="project" value="InterPro"/>
</dbReference>
<feature type="domain" description="RNA polymerase sigma-70 region 2" evidence="2">
    <location>
        <begin position="54"/>
        <end position="118"/>
    </location>
</feature>
<dbReference type="Proteomes" id="UP000264071">
    <property type="component" value="Unassembled WGS sequence"/>
</dbReference>
<dbReference type="InterPro" id="IPR013324">
    <property type="entry name" value="RNA_pol_sigma_r3/r4-like"/>
</dbReference>
<feature type="domain" description="RNA polymerase sigma factor 70 region 4 type 2" evidence="3">
    <location>
        <begin position="153"/>
        <end position="205"/>
    </location>
</feature>
<dbReference type="SUPFAM" id="SSF48452">
    <property type="entry name" value="TPR-like"/>
    <property type="match status" value="1"/>
</dbReference>
<protein>
    <submittedName>
        <fullName evidence="5">RNA polymerase subunit sigma-24</fullName>
    </submittedName>
</protein>
<feature type="domain" description="DUF6596" evidence="4">
    <location>
        <begin position="223"/>
        <end position="322"/>
    </location>
</feature>
<dbReference type="GO" id="GO:0006352">
    <property type="term" value="P:DNA-templated transcription initiation"/>
    <property type="evidence" value="ECO:0007669"/>
    <property type="project" value="InterPro"/>
</dbReference>
<comment type="caution">
    <text evidence="5">The sequence shown here is derived from an EMBL/GenBank/DDBJ whole genome shotgun (WGS) entry which is preliminary data.</text>
</comment>
<dbReference type="Pfam" id="PF04542">
    <property type="entry name" value="Sigma70_r2"/>
    <property type="match status" value="1"/>
</dbReference>
<proteinExistence type="predicted"/>
<evidence type="ECO:0000259" key="2">
    <source>
        <dbReference type="Pfam" id="PF04542"/>
    </source>
</evidence>
<dbReference type="InterPro" id="IPR007627">
    <property type="entry name" value="RNA_pol_sigma70_r2"/>
</dbReference>
<dbReference type="InterPro" id="IPR013325">
    <property type="entry name" value="RNA_pol_sigma_r2"/>
</dbReference>
<dbReference type="InterPro" id="IPR011990">
    <property type="entry name" value="TPR-like_helical_dom_sf"/>
</dbReference>
<evidence type="ECO:0000256" key="1">
    <source>
        <dbReference type="SAM" id="MobiDB-lite"/>
    </source>
</evidence>
<evidence type="ECO:0000313" key="6">
    <source>
        <dbReference type="Proteomes" id="UP000264071"/>
    </source>
</evidence>
<gene>
    <name evidence="5" type="ORF">DGD08_11540</name>
</gene>
<feature type="compositionally biased region" description="Low complexity" evidence="1">
    <location>
        <begin position="26"/>
        <end position="41"/>
    </location>
</feature>
<dbReference type="InterPro" id="IPR046531">
    <property type="entry name" value="DUF6596"/>
</dbReference>
<dbReference type="InterPro" id="IPR036388">
    <property type="entry name" value="WH-like_DNA-bd_sf"/>
</dbReference>
<sequence>MRKKDGTRPSVGVEVPPMAPSHVEDAGSSSESTSASPGSAEHMLTDPRGFREAAARVTAILVRHHGSQQLDRIEDAVQDAFAAAARSWPVAGAPRDAMAWLVQVARRRYLDRVRGARRWVDDTEAIDAAVSAHHVDDDAMSEPAPLADDQLRLLFLCCHSALSAESRVALTLKCVAQFSVPEIARLLRADVPTVAQRLVRAKRTLRETRVPFIVPAPSALPERLDDVLAVCYAIFTEGHLATHGEMLVRPELCREAIHLVQQLLRWPDTDTPAARALLALMLLTAARLPARDADGAPVPLAEQDRTLWDRSLIARGMRIFATSIAGPTITRYHVEADIAAAHVTASDYAGTPWLRIVNAYDLLRRIAPSPMVELASAMAIAESGDDTRALAEVQAMSAAMQRWPEWHATLATLLARLGRHDEAAPHWKAAIRETESRPVREHYERQLRVAPDGFGG</sequence>
<feature type="region of interest" description="Disordered" evidence="1">
    <location>
        <begin position="1"/>
        <end position="45"/>
    </location>
</feature>